<sequence length="588" mass="63297">MATRARKLVRRAAGRTLRAIGVKRAPAPAAPDRRRLREDELLAADPALVRHAGLLAEVRDDLLAPQAREANLLAATAALDAADLDYLLIPDRGPRPRLAIRPGDRAAVLGALAAAFTGAPAYAELLGHGRVHRTVLAEQLPAAVVAHERPGPEGAEPPERVKGLRLFRPAVTTGRTLHYGPDYGCDLEFWDADDSSGGAVAAIDETPFGWWLPSLEPAGTVRLGTRDYPVAAPFLHDLPEDVRHPVDAVITWVDDSDPAWRARRAEARARLLGDTPGGPDAPLGDDGSHRYRNRDELCYCLRSLAMYAPWIRRIHLVTDDQTPDWLDTGAPGISVVSHRDLLAGGGVFNSHAIETGLHRIPGLAEHFLYFNDDVFLGRPVRREDFFLGSGQPKVVRDHRIVPPAGADGPTGTANVYTAVQQNTRHLLAAEHGRALTRVLAHPLARSLMADAERIWGAELAATERSAFRARTDIAPITLALYHGLLNGGAVDGGLDHAYLALHEAEGRARLARLLADRDLDVFCLADGPNDGGPTEEQDRAMAEFLQAYFPVPGPYERPAAAAGTPLVPSPARTAAARTAAARETAAAH</sequence>
<dbReference type="Pfam" id="PF17102">
    <property type="entry name" value="Stealth_CR3"/>
    <property type="match status" value="1"/>
</dbReference>
<comment type="caution">
    <text evidence="9">The sequence shown here is derived from an EMBL/GenBank/DDBJ whole genome shotgun (WGS) entry which is preliminary data.</text>
</comment>
<evidence type="ECO:0000259" key="6">
    <source>
        <dbReference type="Pfam" id="PF17101"/>
    </source>
</evidence>
<dbReference type="InterPro" id="IPR031356">
    <property type="entry name" value="Stealth_CR4"/>
</dbReference>
<gene>
    <name evidence="9" type="ORF">Kpho01_21480</name>
</gene>
<dbReference type="GO" id="GO:0016772">
    <property type="term" value="F:transferase activity, transferring phosphorus-containing groups"/>
    <property type="evidence" value="ECO:0007669"/>
    <property type="project" value="InterPro"/>
</dbReference>
<dbReference type="AlphaFoldDB" id="A0A9W6PFW3"/>
<dbReference type="PANTHER" id="PTHR24045:SF0">
    <property type="entry name" value="N-ACETYLGLUCOSAMINE-1-PHOSPHOTRANSFERASE SUBUNITS ALPHA_BETA"/>
    <property type="match status" value="1"/>
</dbReference>
<evidence type="ECO:0008006" key="11">
    <source>
        <dbReference type="Google" id="ProtNLM"/>
    </source>
</evidence>
<feature type="compositionally biased region" description="Low complexity" evidence="4">
    <location>
        <begin position="571"/>
        <end position="588"/>
    </location>
</feature>
<feature type="domain" description="Stealth protein CR2 conserved region 2" evidence="5">
    <location>
        <begin position="290"/>
        <end position="392"/>
    </location>
</feature>
<feature type="domain" description="Stealth protein CR3 conserved region 3" evidence="7">
    <location>
        <begin position="440"/>
        <end position="478"/>
    </location>
</feature>
<organism evidence="9 10">
    <name type="scientific">Kitasatospora phosalacinea</name>
    <dbReference type="NCBI Taxonomy" id="2065"/>
    <lineage>
        <taxon>Bacteria</taxon>
        <taxon>Bacillati</taxon>
        <taxon>Actinomycetota</taxon>
        <taxon>Actinomycetes</taxon>
        <taxon>Kitasatosporales</taxon>
        <taxon>Streptomycetaceae</taxon>
        <taxon>Kitasatospora</taxon>
    </lineage>
</organism>
<protein>
    <recommendedName>
        <fullName evidence="11">Stealth-like protein</fullName>
    </recommendedName>
</protein>
<accession>A0A9W6PFW3</accession>
<dbReference type="GO" id="GO:0000271">
    <property type="term" value="P:polysaccharide biosynthetic process"/>
    <property type="evidence" value="ECO:0007669"/>
    <property type="project" value="UniProtKB-KW"/>
</dbReference>
<dbReference type="Proteomes" id="UP001165143">
    <property type="component" value="Unassembled WGS sequence"/>
</dbReference>
<evidence type="ECO:0000256" key="1">
    <source>
        <dbReference type="ARBA" id="ARBA00007583"/>
    </source>
</evidence>
<reference evidence="9" key="1">
    <citation type="submission" date="2023-02" db="EMBL/GenBank/DDBJ databases">
        <title>Kitasatospora phosalacinea NBRC 14362.</title>
        <authorList>
            <person name="Ichikawa N."/>
            <person name="Sato H."/>
            <person name="Tonouchi N."/>
        </authorList>
    </citation>
    <scope>NUCLEOTIDE SEQUENCE</scope>
    <source>
        <strain evidence="9">NBRC 14362</strain>
    </source>
</reference>
<dbReference type="InterPro" id="IPR031358">
    <property type="entry name" value="Stealth_CR1"/>
</dbReference>
<evidence type="ECO:0000313" key="10">
    <source>
        <dbReference type="Proteomes" id="UP001165143"/>
    </source>
</evidence>
<dbReference type="PANTHER" id="PTHR24045">
    <property type="match status" value="1"/>
</dbReference>
<evidence type="ECO:0000256" key="2">
    <source>
        <dbReference type="ARBA" id="ARBA00022679"/>
    </source>
</evidence>
<evidence type="ECO:0000256" key="4">
    <source>
        <dbReference type="SAM" id="MobiDB-lite"/>
    </source>
</evidence>
<dbReference type="EMBL" id="BSRX01000010">
    <property type="protein sequence ID" value="GLW54137.1"/>
    <property type="molecule type" value="Genomic_DNA"/>
</dbReference>
<dbReference type="RefSeq" id="WP_158715141.1">
    <property type="nucleotide sequence ID" value="NZ_BSRX01000010.1"/>
</dbReference>
<evidence type="ECO:0000259" key="5">
    <source>
        <dbReference type="Pfam" id="PF11380"/>
    </source>
</evidence>
<dbReference type="InterPro" id="IPR047141">
    <property type="entry name" value="Stealth"/>
</dbReference>
<keyword evidence="3" id="KW-0270">Exopolysaccharide synthesis</keyword>
<dbReference type="InterPro" id="IPR021520">
    <property type="entry name" value="Stealth_CR2"/>
</dbReference>
<evidence type="ECO:0000259" key="7">
    <source>
        <dbReference type="Pfam" id="PF17102"/>
    </source>
</evidence>
<dbReference type="Pfam" id="PF11380">
    <property type="entry name" value="Stealth_CR2"/>
    <property type="match status" value="1"/>
</dbReference>
<name>A0A9W6PFW3_9ACTN</name>
<feature type="domain" description="Stealth protein CR4 conserved region 4" evidence="8">
    <location>
        <begin position="512"/>
        <end position="561"/>
    </location>
</feature>
<evidence type="ECO:0000259" key="8">
    <source>
        <dbReference type="Pfam" id="PF17103"/>
    </source>
</evidence>
<dbReference type="OrthoDB" id="570545at2"/>
<evidence type="ECO:0000256" key="3">
    <source>
        <dbReference type="ARBA" id="ARBA00023169"/>
    </source>
</evidence>
<proteinExistence type="inferred from homology"/>
<keyword evidence="2" id="KW-0808">Transferase</keyword>
<dbReference type="Pfam" id="PF17101">
    <property type="entry name" value="Stealth_CR1"/>
    <property type="match status" value="1"/>
</dbReference>
<dbReference type="Pfam" id="PF17103">
    <property type="entry name" value="Stealth_CR4"/>
    <property type="match status" value="1"/>
</dbReference>
<evidence type="ECO:0000313" key="9">
    <source>
        <dbReference type="EMBL" id="GLW54137.1"/>
    </source>
</evidence>
<dbReference type="InterPro" id="IPR031357">
    <property type="entry name" value="Stealth_CR3"/>
</dbReference>
<feature type="region of interest" description="Disordered" evidence="4">
    <location>
        <begin position="560"/>
        <end position="588"/>
    </location>
</feature>
<feature type="domain" description="Stealth protein CR1 conserved region 1" evidence="6">
    <location>
        <begin position="245"/>
        <end position="270"/>
    </location>
</feature>
<comment type="similarity">
    <text evidence="1">Belongs to the stealth family.</text>
</comment>